<dbReference type="InterPro" id="IPR006750">
    <property type="entry name" value="YdcZ"/>
</dbReference>
<gene>
    <name evidence="2" type="ORF">N177_0693</name>
</gene>
<feature type="transmembrane region" description="Helical" evidence="1">
    <location>
        <begin position="135"/>
        <end position="152"/>
    </location>
</feature>
<organism evidence="2 3">
    <name type="scientific">Lutibaculum baratangense AMV1</name>
    <dbReference type="NCBI Taxonomy" id="631454"/>
    <lineage>
        <taxon>Bacteria</taxon>
        <taxon>Pseudomonadati</taxon>
        <taxon>Pseudomonadota</taxon>
        <taxon>Alphaproteobacteria</taxon>
        <taxon>Hyphomicrobiales</taxon>
        <taxon>Tepidamorphaceae</taxon>
        <taxon>Lutibaculum</taxon>
    </lineage>
</organism>
<keyword evidence="1" id="KW-1133">Transmembrane helix</keyword>
<dbReference type="STRING" id="631454.N177_0693"/>
<keyword evidence="3" id="KW-1185">Reference proteome</keyword>
<proteinExistence type="predicted"/>
<dbReference type="Pfam" id="PF04657">
    <property type="entry name" value="DMT_YdcZ"/>
    <property type="match status" value="1"/>
</dbReference>
<comment type="caution">
    <text evidence="2">The sequence shown here is derived from an EMBL/GenBank/DDBJ whole genome shotgun (WGS) entry which is preliminary data.</text>
</comment>
<feature type="transmembrane region" description="Helical" evidence="1">
    <location>
        <begin position="75"/>
        <end position="94"/>
    </location>
</feature>
<protein>
    <recommendedName>
        <fullName evidence="4">Integral membrane protein</fullName>
    </recommendedName>
</protein>
<dbReference type="OrthoDB" id="370053at2"/>
<sequence>MTPWMQAGWLAVAVAAGSVLPLQAGINAGLGRSLGHPVLAATASFLVGSVFLLAIVLALRIPLPEFAAVRATPPSLWVGGLLGVVLVTAAVYVAPAIGGAAFAAAIITGQLTAGLLLDHFGVAGFSTRPVTPDRFLAIALIAAGVLLLQFGPGSGPGGR</sequence>
<keyword evidence="1" id="KW-0472">Membrane</keyword>
<reference evidence="2 3" key="1">
    <citation type="journal article" date="2014" name="Genome Announc.">
        <title>Draft Genome Sequence of Lutibaculum baratangense Strain AMV1T, Isolated from a Mud Volcano in Andamans, India.</title>
        <authorList>
            <person name="Singh A."/>
            <person name="Sreenivas A."/>
            <person name="Sathyanarayana Reddy G."/>
            <person name="Pinnaka A.K."/>
            <person name="Shivaji S."/>
        </authorList>
    </citation>
    <scope>NUCLEOTIDE SEQUENCE [LARGE SCALE GENOMIC DNA]</scope>
    <source>
        <strain evidence="2 3">AMV1</strain>
    </source>
</reference>
<feature type="transmembrane region" description="Helical" evidence="1">
    <location>
        <begin position="40"/>
        <end position="63"/>
    </location>
</feature>
<evidence type="ECO:0000313" key="3">
    <source>
        <dbReference type="Proteomes" id="UP000017819"/>
    </source>
</evidence>
<dbReference type="EMBL" id="AWXZ01000013">
    <property type="protein sequence ID" value="ESR26909.1"/>
    <property type="molecule type" value="Genomic_DNA"/>
</dbReference>
<dbReference type="AlphaFoldDB" id="V4RNU3"/>
<evidence type="ECO:0000313" key="2">
    <source>
        <dbReference type="EMBL" id="ESR26909.1"/>
    </source>
</evidence>
<dbReference type="PANTHER" id="PTHR34821:SF2">
    <property type="entry name" value="INNER MEMBRANE PROTEIN YDCZ"/>
    <property type="match status" value="1"/>
</dbReference>
<accession>V4RNU3</accession>
<dbReference type="GO" id="GO:0005886">
    <property type="term" value="C:plasma membrane"/>
    <property type="evidence" value="ECO:0007669"/>
    <property type="project" value="TreeGrafter"/>
</dbReference>
<feature type="transmembrane region" description="Helical" evidence="1">
    <location>
        <begin position="100"/>
        <end position="123"/>
    </location>
</feature>
<evidence type="ECO:0008006" key="4">
    <source>
        <dbReference type="Google" id="ProtNLM"/>
    </source>
</evidence>
<keyword evidence="1" id="KW-0812">Transmembrane</keyword>
<dbReference type="Proteomes" id="UP000017819">
    <property type="component" value="Unassembled WGS sequence"/>
</dbReference>
<dbReference type="eggNOG" id="COG3238">
    <property type="taxonomic scope" value="Bacteria"/>
</dbReference>
<dbReference type="PANTHER" id="PTHR34821">
    <property type="entry name" value="INNER MEMBRANE PROTEIN YDCZ"/>
    <property type="match status" value="1"/>
</dbReference>
<name>V4RNU3_9HYPH</name>
<dbReference type="RefSeq" id="WP_023430842.1">
    <property type="nucleotide sequence ID" value="NZ_AWXZ01000013.1"/>
</dbReference>
<evidence type="ECO:0000256" key="1">
    <source>
        <dbReference type="SAM" id="Phobius"/>
    </source>
</evidence>